<evidence type="ECO:0000313" key="1">
    <source>
        <dbReference type="EMBL" id="KAF2076620.1"/>
    </source>
</evidence>
<reference evidence="1" key="1">
    <citation type="submission" date="2020-01" db="EMBL/GenBank/DDBJ databases">
        <title>Development of genomics and gene disruption for Polysphondylium violaceum indicates a role for the polyketide synthase stlB in stalk morphogenesis.</title>
        <authorList>
            <person name="Narita B."/>
            <person name="Kawabe Y."/>
            <person name="Kin K."/>
            <person name="Saito T."/>
            <person name="Gibbs R."/>
            <person name="Kuspa A."/>
            <person name="Muzny D."/>
            <person name="Queller D."/>
            <person name="Richards S."/>
            <person name="Strassman J."/>
            <person name="Sucgang R."/>
            <person name="Worley K."/>
            <person name="Schaap P."/>
        </authorList>
    </citation>
    <scope>NUCLEOTIDE SEQUENCE</scope>
    <source>
        <strain evidence="1">QSvi11</strain>
    </source>
</reference>
<dbReference type="EMBL" id="AJWJ01000055">
    <property type="protein sequence ID" value="KAF2076620.1"/>
    <property type="molecule type" value="Genomic_DNA"/>
</dbReference>
<organism evidence="1 2">
    <name type="scientific">Polysphondylium violaceum</name>
    <dbReference type="NCBI Taxonomy" id="133409"/>
    <lineage>
        <taxon>Eukaryota</taxon>
        <taxon>Amoebozoa</taxon>
        <taxon>Evosea</taxon>
        <taxon>Eumycetozoa</taxon>
        <taxon>Dictyostelia</taxon>
        <taxon>Dictyosteliales</taxon>
        <taxon>Dictyosteliaceae</taxon>
        <taxon>Polysphondylium</taxon>
    </lineage>
</organism>
<keyword evidence="2" id="KW-1185">Reference proteome</keyword>
<accession>A0A8J4V129</accession>
<dbReference type="OrthoDB" id="10518212at2759"/>
<dbReference type="Proteomes" id="UP000695562">
    <property type="component" value="Unassembled WGS sequence"/>
</dbReference>
<evidence type="ECO:0000313" key="2">
    <source>
        <dbReference type="Proteomes" id="UP000695562"/>
    </source>
</evidence>
<dbReference type="AlphaFoldDB" id="A0A8J4V129"/>
<comment type="caution">
    <text evidence="1">The sequence shown here is derived from an EMBL/GenBank/DDBJ whole genome shotgun (WGS) entry which is preliminary data.</text>
</comment>
<gene>
    <name evidence="1" type="ORF">CYY_002106</name>
</gene>
<protein>
    <submittedName>
        <fullName evidence="1">Uncharacterized protein</fullName>
    </submittedName>
</protein>
<name>A0A8J4V129_9MYCE</name>
<proteinExistence type="predicted"/>
<sequence length="139" mass="16454">MGRYSIELLVYTTSEKIKIHQEMAKKKILKLILKSKITEPVLFNYIKQIQEDDSDDREWNTKLNEEFKQTSYTANKIIAIRKDLCLAITNELEIFKETMILQADNDKSSYLEMNINTSPIFAPLYCRLLQLEQFLFHLN</sequence>